<reference evidence="2 3" key="1">
    <citation type="submission" date="2019-06" db="EMBL/GenBank/DDBJ databases">
        <title>Draft genomes of female and male turbot (Scophthalmus maximus).</title>
        <authorList>
            <person name="Xu H."/>
            <person name="Xu X.-W."/>
            <person name="Shao C."/>
            <person name="Chen S."/>
        </authorList>
    </citation>
    <scope>NUCLEOTIDE SEQUENCE [LARGE SCALE GENOMIC DNA]</scope>
    <source>
        <strain evidence="2">Ysfricsl-2016a</strain>
        <tissue evidence="2">Blood</tissue>
    </source>
</reference>
<dbReference type="AlphaFoldDB" id="A0A6A4T3N4"/>
<sequence>MFRESVCQQCKMNFAAPSQHLLTVNEVKSLQLQLNIEAMKHYHTSDVPVVHNYFNSHHTPVSAPMLLPLLPVLLSLFGEDGSLQKCDSFSSEELPSPVSTKELPARSQSGDQETDEKRLSSAVPQMTSSDCGESPLLKIVACVWSS</sequence>
<dbReference type="Proteomes" id="UP000438429">
    <property type="component" value="Unassembled WGS sequence"/>
</dbReference>
<feature type="region of interest" description="Disordered" evidence="1">
    <location>
        <begin position="87"/>
        <end position="132"/>
    </location>
</feature>
<dbReference type="EMBL" id="VEVO01000009">
    <property type="protein sequence ID" value="KAF0037834.1"/>
    <property type="molecule type" value="Genomic_DNA"/>
</dbReference>
<gene>
    <name evidence="2" type="ORF">F2P81_010708</name>
</gene>
<name>A0A6A4T3N4_SCOMX</name>
<evidence type="ECO:0000313" key="3">
    <source>
        <dbReference type="Proteomes" id="UP000438429"/>
    </source>
</evidence>
<accession>A0A6A4T3N4</accession>
<proteinExistence type="predicted"/>
<evidence type="ECO:0000313" key="2">
    <source>
        <dbReference type="EMBL" id="KAF0037834.1"/>
    </source>
</evidence>
<protein>
    <submittedName>
        <fullName evidence="2">Uncharacterized protein</fullName>
    </submittedName>
</protein>
<organism evidence="2 3">
    <name type="scientific">Scophthalmus maximus</name>
    <name type="common">Turbot</name>
    <name type="synonym">Psetta maxima</name>
    <dbReference type="NCBI Taxonomy" id="52904"/>
    <lineage>
        <taxon>Eukaryota</taxon>
        <taxon>Metazoa</taxon>
        <taxon>Chordata</taxon>
        <taxon>Craniata</taxon>
        <taxon>Vertebrata</taxon>
        <taxon>Euteleostomi</taxon>
        <taxon>Actinopterygii</taxon>
        <taxon>Neopterygii</taxon>
        <taxon>Teleostei</taxon>
        <taxon>Neoteleostei</taxon>
        <taxon>Acanthomorphata</taxon>
        <taxon>Carangaria</taxon>
        <taxon>Pleuronectiformes</taxon>
        <taxon>Pleuronectoidei</taxon>
        <taxon>Scophthalmidae</taxon>
        <taxon>Scophthalmus</taxon>
    </lineage>
</organism>
<evidence type="ECO:0000256" key="1">
    <source>
        <dbReference type="SAM" id="MobiDB-lite"/>
    </source>
</evidence>
<feature type="compositionally biased region" description="Polar residues" evidence="1">
    <location>
        <begin position="122"/>
        <end position="131"/>
    </location>
</feature>
<feature type="compositionally biased region" description="Polar residues" evidence="1">
    <location>
        <begin position="87"/>
        <end position="99"/>
    </location>
</feature>
<comment type="caution">
    <text evidence="2">The sequence shown here is derived from an EMBL/GenBank/DDBJ whole genome shotgun (WGS) entry which is preliminary data.</text>
</comment>